<dbReference type="AlphaFoldDB" id="J0XYR3"/>
<evidence type="ECO:0000256" key="1">
    <source>
        <dbReference type="SAM" id="Phobius"/>
    </source>
</evidence>
<dbReference type="RefSeq" id="WP_002660031.1">
    <property type="nucleotide sequence ID" value="NZ_JH719942.1"/>
</dbReference>
<protein>
    <submittedName>
        <fullName evidence="2">Uncharacterized protein</fullName>
    </submittedName>
</protein>
<dbReference type="EMBL" id="JH719942">
    <property type="protein sequence ID" value="EJF54296.1"/>
    <property type="molecule type" value="Genomic_DNA"/>
</dbReference>
<organism evidence="2 3">
    <name type="scientific">Saprospira grandis DSM 2844</name>
    <dbReference type="NCBI Taxonomy" id="694433"/>
    <lineage>
        <taxon>Bacteria</taxon>
        <taxon>Pseudomonadati</taxon>
        <taxon>Bacteroidota</taxon>
        <taxon>Saprospiria</taxon>
        <taxon>Saprospirales</taxon>
        <taxon>Saprospiraceae</taxon>
        <taxon>Saprospira</taxon>
    </lineage>
</organism>
<dbReference type="Proteomes" id="UP000005113">
    <property type="component" value="Unassembled WGS sequence"/>
</dbReference>
<feature type="transmembrane region" description="Helical" evidence="1">
    <location>
        <begin position="165"/>
        <end position="182"/>
    </location>
</feature>
<keyword evidence="1" id="KW-1133">Transmembrane helix</keyword>
<name>J0XYR3_9BACT</name>
<evidence type="ECO:0000313" key="3">
    <source>
        <dbReference type="Proteomes" id="UP000005113"/>
    </source>
</evidence>
<dbReference type="HOGENOM" id="CLU_1488057_0_0_10"/>
<sequence>MSFWNNIFGAITSVLEETPTLEAGIQNLIYGHNYKSYSQSIEDSSFFIGKRWLEVRDDLDFQEAILHLFKEDGKYLRILDGDVIPGTWEKDVKGFFIKIGREYEFYEPVFLDDNYFIMRKHGNIIPKGIRPYFMIVIERRAKGREWPELLNMLFEDYQEGRSTPFGLIIMFVIMLGILLYSIL</sequence>
<reference evidence="3" key="1">
    <citation type="journal article" date="2012" name="Stand. Genomic Sci.">
        <title>Permanent draft genome sequence of the gliding predator Saprospira grandis strain Sa g1 (= HR1).</title>
        <authorList>
            <person name="Mavromatis K."/>
            <person name="Chertkov O."/>
            <person name="Lapidus A."/>
            <person name="Nolan M."/>
            <person name="Lucas S."/>
            <person name="Tice H."/>
            <person name="Del Rio T.G."/>
            <person name="Cheng J.F."/>
            <person name="Han C."/>
            <person name="Tapia R."/>
            <person name="Bruce D."/>
            <person name="Goodwin L.A."/>
            <person name="Pitluck S."/>
            <person name="Huntemann M."/>
            <person name="Liolios K."/>
            <person name="Pagani I."/>
            <person name="Ivanova N."/>
            <person name="Mikhailova N."/>
            <person name="Pati A."/>
            <person name="Chen A."/>
            <person name="Palaniappan K."/>
            <person name="Land M."/>
            <person name="Brambilla E.M."/>
            <person name="Rohde M."/>
            <person name="Spring S."/>
            <person name="Goker M."/>
            <person name="Detter J.C."/>
            <person name="Bristow J."/>
            <person name="Eisen J.A."/>
            <person name="Markowitz V."/>
            <person name="Hugenholtz P."/>
            <person name="Kyrpides N.C."/>
            <person name="Klenk H.P."/>
            <person name="Woyke T."/>
        </authorList>
    </citation>
    <scope>NUCLEOTIDE SEQUENCE [LARGE SCALE GENOMIC DNA]</scope>
    <source>
        <strain evidence="3">DSM 2844</strain>
    </source>
</reference>
<accession>J0XYR3</accession>
<evidence type="ECO:0000313" key="2">
    <source>
        <dbReference type="EMBL" id="EJF54296.1"/>
    </source>
</evidence>
<keyword evidence="1" id="KW-0472">Membrane</keyword>
<proteinExistence type="predicted"/>
<keyword evidence="1" id="KW-0812">Transmembrane</keyword>
<dbReference type="OrthoDB" id="1493871at2"/>
<gene>
    <name evidence="2" type="ORF">SapgrDRAFT_2640</name>
</gene>